<dbReference type="Proteomes" id="UP001196413">
    <property type="component" value="Unassembled WGS sequence"/>
</dbReference>
<dbReference type="AlphaFoldDB" id="A0AAD5WF80"/>
<sequence>MRTRKADIRQLSNEMLVFRGEKRRMRAARDAFELLKETADLLTHRSLRASLFNSQSPLRSAMQQSRELIPQPRKDHCIHLK</sequence>
<feature type="compositionally biased region" description="Basic and acidic residues" evidence="1">
    <location>
        <begin position="72"/>
        <end position="81"/>
    </location>
</feature>
<dbReference type="EMBL" id="JAHQIW010006047">
    <property type="protein sequence ID" value="KAJ1367942.1"/>
    <property type="molecule type" value="Genomic_DNA"/>
</dbReference>
<evidence type="ECO:0000256" key="1">
    <source>
        <dbReference type="SAM" id="MobiDB-lite"/>
    </source>
</evidence>
<gene>
    <name evidence="2" type="ORF">KIN20_028971</name>
</gene>
<feature type="region of interest" description="Disordered" evidence="1">
    <location>
        <begin position="60"/>
        <end position="81"/>
    </location>
</feature>
<proteinExistence type="predicted"/>
<reference evidence="2" key="1">
    <citation type="submission" date="2021-06" db="EMBL/GenBank/DDBJ databases">
        <title>Parelaphostrongylus tenuis whole genome reference sequence.</title>
        <authorList>
            <person name="Garwood T.J."/>
            <person name="Larsen P.A."/>
            <person name="Fountain-Jones N.M."/>
            <person name="Garbe J.R."/>
            <person name="Macchietto M.G."/>
            <person name="Kania S.A."/>
            <person name="Gerhold R.W."/>
            <person name="Richards J.E."/>
            <person name="Wolf T.M."/>
        </authorList>
    </citation>
    <scope>NUCLEOTIDE SEQUENCE</scope>
    <source>
        <strain evidence="2">MNPRO001-30</strain>
        <tissue evidence="2">Meninges</tissue>
    </source>
</reference>
<comment type="caution">
    <text evidence="2">The sequence shown here is derived from an EMBL/GenBank/DDBJ whole genome shotgun (WGS) entry which is preliminary data.</text>
</comment>
<keyword evidence="3" id="KW-1185">Reference proteome</keyword>
<name>A0AAD5WF80_PARTN</name>
<evidence type="ECO:0000313" key="2">
    <source>
        <dbReference type="EMBL" id="KAJ1367942.1"/>
    </source>
</evidence>
<evidence type="ECO:0000313" key="3">
    <source>
        <dbReference type="Proteomes" id="UP001196413"/>
    </source>
</evidence>
<protein>
    <submittedName>
        <fullName evidence="2">Uncharacterized protein</fullName>
    </submittedName>
</protein>
<organism evidence="2 3">
    <name type="scientific">Parelaphostrongylus tenuis</name>
    <name type="common">Meningeal worm</name>
    <dbReference type="NCBI Taxonomy" id="148309"/>
    <lineage>
        <taxon>Eukaryota</taxon>
        <taxon>Metazoa</taxon>
        <taxon>Ecdysozoa</taxon>
        <taxon>Nematoda</taxon>
        <taxon>Chromadorea</taxon>
        <taxon>Rhabditida</taxon>
        <taxon>Rhabditina</taxon>
        <taxon>Rhabditomorpha</taxon>
        <taxon>Strongyloidea</taxon>
        <taxon>Metastrongylidae</taxon>
        <taxon>Parelaphostrongylus</taxon>
    </lineage>
</organism>
<accession>A0AAD5WF80</accession>